<proteinExistence type="predicted"/>
<feature type="compositionally biased region" description="Basic and acidic residues" evidence="1">
    <location>
        <begin position="290"/>
        <end position="303"/>
    </location>
</feature>
<accession>A0A3D8T3W4</accession>
<feature type="compositionally biased region" description="Polar residues" evidence="1">
    <location>
        <begin position="94"/>
        <end position="114"/>
    </location>
</feature>
<feature type="compositionally biased region" description="Gly residues" evidence="1">
    <location>
        <begin position="801"/>
        <end position="810"/>
    </location>
</feature>
<feature type="region of interest" description="Disordered" evidence="1">
    <location>
        <begin position="1"/>
        <end position="305"/>
    </location>
</feature>
<feature type="compositionally biased region" description="Basic residues" evidence="1">
    <location>
        <begin position="913"/>
        <end position="922"/>
    </location>
</feature>
<dbReference type="RefSeq" id="XP_026608428.1">
    <property type="nucleotide sequence ID" value="XM_026742583.1"/>
</dbReference>
<feature type="compositionally biased region" description="Basic and acidic residues" evidence="1">
    <location>
        <begin position="450"/>
        <end position="464"/>
    </location>
</feature>
<evidence type="ECO:0000313" key="2">
    <source>
        <dbReference type="EMBL" id="RDW93245.1"/>
    </source>
</evidence>
<dbReference type="PANTHER" id="PTHR42068">
    <property type="entry name" value="YALI0B18964P"/>
    <property type="match status" value="1"/>
</dbReference>
<comment type="caution">
    <text evidence="2">The sequence shown here is derived from an EMBL/GenBank/DDBJ whole genome shotgun (WGS) entry which is preliminary data.</text>
</comment>
<name>A0A3D8T3W4_9EURO</name>
<feature type="region of interest" description="Disordered" evidence="1">
    <location>
        <begin position="886"/>
        <end position="939"/>
    </location>
</feature>
<dbReference type="OrthoDB" id="5396252at2759"/>
<feature type="region of interest" description="Disordered" evidence="1">
    <location>
        <begin position="338"/>
        <end position="464"/>
    </location>
</feature>
<dbReference type="EMBL" id="PVWQ01000001">
    <property type="protein sequence ID" value="RDW93245.1"/>
    <property type="molecule type" value="Genomic_DNA"/>
</dbReference>
<protein>
    <submittedName>
        <fullName evidence="2">Uncharacterized protein</fullName>
    </submittedName>
</protein>
<dbReference type="Proteomes" id="UP000256690">
    <property type="component" value="Unassembled WGS sequence"/>
</dbReference>
<organism evidence="2 3">
    <name type="scientific">Aspergillus mulundensis</name>
    <dbReference type="NCBI Taxonomy" id="1810919"/>
    <lineage>
        <taxon>Eukaryota</taxon>
        <taxon>Fungi</taxon>
        <taxon>Dikarya</taxon>
        <taxon>Ascomycota</taxon>
        <taxon>Pezizomycotina</taxon>
        <taxon>Eurotiomycetes</taxon>
        <taxon>Eurotiomycetidae</taxon>
        <taxon>Eurotiales</taxon>
        <taxon>Aspergillaceae</taxon>
        <taxon>Aspergillus</taxon>
        <taxon>Aspergillus subgen. Nidulantes</taxon>
    </lineage>
</organism>
<keyword evidence="3" id="KW-1185">Reference proteome</keyword>
<reference evidence="2 3" key="1">
    <citation type="journal article" date="2018" name="IMA Fungus">
        <title>IMA Genome-F 9: Draft genome sequence of Annulohypoxylon stygium, Aspergillus mulundensis, Berkeleyomyces basicola (syn. Thielaviopsis basicola), Ceratocystis smalleyi, two Cercospora beticola strains, Coleophoma cylindrospora, Fusarium fracticaudum, Phialophora cf. hyalina, and Morchella septimelata.</title>
        <authorList>
            <person name="Wingfield B.D."/>
            <person name="Bills G.F."/>
            <person name="Dong Y."/>
            <person name="Huang W."/>
            <person name="Nel W.J."/>
            <person name="Swalarsk-Parry B.S."/>
            <person name="Vaghefi N."/>
            <person name="Wilken P.M."/>
            <person name="An Z."/>
            <person name="de Beer Z.W."/>
            <person name="De Vos L."/>
            <person name="Chen L."/>
            <person name="Duong T.A."/>
            <person name="Gao Y."/>
            <person name="Hammerbacher A."/>
            <person name="Kikkert J.R."/>
            <person name="Li Y."/>
            <person name="Li H."/>
            <person name="Li K."/>
            <person name="Li Q."/>
            <person name="Liu X."/>
            <person name="Ma X."/>
            <person name="Naidoo K."/>
            <person name="Pethybridge S.J."/>
            <person name="Sun J."/>
            <person name="Steenkamp E.T."/>
            <person name="van der Nest M.A."/>
            <person name="van Wyk S."/>
            <person name="Wingfield M.J."/>
            <person name="Xiong C."/>
            <person name="Yue Q."/>
            <person name="Zhang X."/>
        </authorList>
    </citation>
    <scope>NUCLEOTIDE SEQUENCE [LARGE SCALE GENOMIC DNA]</scope>
    <source>
        <strain evidence="2 3">DSM 5745</strain>
    </source>
</reference>
<gene>
    <name evidence="2" type="ORF">DSM5745_00567</name>
</gene>
<feature type="compositionally biased region" description="Low complexity" evidence="1">
    <location>
        <begin position="162"/>
        <end position="174"/>
    </location>
</feature>
<feature type="compositionally biased region" description="Polar residues" evidence="1">
    <location>
        <begin position="493"/>
        <end position="509"/>
    </location>
</feature>
<dbReference type="AlphaFoldDB" id="A0A3D8T3W4"/>
<dbReference type="PANTHER" id="PTHR42068:SF1">
    <property type="entry name" value="YALI0B18964P"/>
    <property type="match status" value="1"/>
</dbReference>
<feature type="region of interest" description="Disordered" evidence="1">
    <location>
        <begin position="476"/>
        <end position="522"/>
    </location>
</feature>
<evidence type="ECO:0000313" key="3">
    <source>
        <dbReference type="Proteomes" id="UP000256690"/>
    </source>
</evidence>
<feature type="region of interest" description="Disordered" evidence="1">
    <location>
        <begin position="782"/>
        <end position="815"/>
    </location>
</feature>
<feature type="compositionally biased region" description="Basic and acidic residues" evidence="1">
    <location>
        <begin position="417"/>
        <end position="429"/>
    </location>
</feature>
<dbReference type="GeneID" id="38110937"/>
<dbReference type="STRING" id="1810919.A0A3D8T3W4"/>
<feature type="compositionally biased region" description="Acidic residues" evidence="1">
    <location>
        <begin position="898"/>
        <end position="907"/>
    </location>
</feature>
<feature type="compositionally biased region" description="Acidic residues" evidence="1">
    <location>
        <begin position="433"/>
        <end position="449"/>
    </location>
</feature>
<sequence>MPIKSFKGFTRRKSSGNVLEDVENPAQSSFRVFERPSTGRKSLSDGNLLRQRTADGPSPGSPPEDDNIFAGSDGPAYRNLTGGNTIEGPAAVRFSSSTRRSTDLQTQFDSQPPHSKNLHDIPVPPLSSALRAAGRTFSFGGRFSKPPAQAPHRPSSPDTTRSRATTNSTTSTATPPKLLETEFQIGRMDDDFGKMFDGIGAQDSTQGPNKKGEKSPRPAPISTDRTKSVEPSPYSWGSRHSGEGLLSSPHEDNSASQSHSADSSMIPPPLGPRRKSSPMFDAPVNTTTHRSLEKPKMVTDKGLRRSVLYPSKQDTVAIDDEDAKLVMASLNYSKRMSQAHMLGDSPDPEADDNVPLFGPDNIAKNVSAQRGYFPPPGPTGDSVDPSIAAHARLAAEYENKPAPPPSSNKVMTPSQFEHYRQQQELKRANSDGSDSEDTAESDFDEEDEAEKNRETERQRRKQEAHLSVYRQQMMKVTGQQASPPSLRPEDRASSSTPNLTNPSLHPGNQSGSGKSSEGDDDEEIPLGILAAHGFPNRNRPPTRLMSSNSMQNLRASYHPPHLGSAGSDIGGGNRSSLPVFARNLPRDPYFGASLVAPSNRESLALGGGGGSVYGGPSAATGSSSPALPPGGLVGVIATEERARAMRRGSPNTQAMYDHPHGIPGPAGNVSGIPRPHTMLGMNSANGFNFQPSVSATEQAQIQLSQQMSSMMQMQMQWMQQMIQLQGGQATPQQLASPANFAIPSFPVNANSRPSSMPTVGGALNNVSSSYNGGDHRTLSMLDPNVSSRLNSPAGPFAAGGNRPGTPGGAGYAPSLAPSERSNVGLAPRYRPVSTLPAEAESTSFLPPAKHWNDENRRATYLAPSTNVTPPNTTIRPVSSYSRTLAVPSKLSSHSPAPADEEDDDEGWAEMMKKREKKRKNWKVKKESSTFGEDLLNAVH</sequence>
<feature type="compositionally biased region" description="Low complexity" evidence="1">
    <location>
        <begin position="254"/>
        <end position="264"/>
    </location>
</feature>
<evidence type="ECO:0000256" key="1">
    <source>
        <dbReference type="SAM" id="MobiDB-lite"/>
    </source>
</evidence>